<feature type="transmembrane region" description="Helical" evidence="8">
    <location>
        <begin position="846"/>
        <end position="866"/>
    </location>
</feature>
<comment type="caution">
    <text evidence="9">The sequence shown here is derived from an EMBL/GenBank/DDBJ whole genome shotgun (WGS) entry which is preliminary data.</text>
</comment>
<keyword evidence="4 8" id="KW-0812">Transmembrane</keyword>
<dbReference type="PANTHER" id="PTHR31752:SF18">
    <property type="entry name" value="AUXIN EFFLUX CARRIER COMPONENT 1"/>
    <property type="match status" value="1"/>
</dbReference>
<feature type="region of interest" description="Disordered" evidence="7">
    <location>
        <begin position="238"/>
        <end position="257"/>
    </location>
</feature>
<name>A0A150G6Q2_GONPE</name>
<proteinExistence type="inferred from homology"/>
<feature type="transmembrane region" description="Helical" evidence="8">
    <location>
        <begin position="719"/>
        <end position="738"/>
    </location>
</feature>
<dbReference type="Pfam" id="PF03547">
    <property type="entry name" value="Mem_trans"/>
    <property type="match status" value="1"/>
</dbReference>
<keyword evidence="6 8" id="KW-0472">Membrane</keyword>
<evidence type="ECO:0000256" key="6">
    <source>
        <dbReference type="ARBA" id="ARBA00023136"/>
    </source>
</evidence>
<feature type="compositionally biased region" description="Low complexity" evidence="7">
    <location>
        <begin position="401"/>
        <end position="417"/>
    </location>
</feature>
<comment type="subcellular location">
    <subcellularLocation>
        <location evidence="1">Membrane</location>
        <topology evidence="1">Multi-pass membrane protein</topology>
    </subcellularLocation>
</comment>
<feature type="transmembrane region" description="Helical" evidence="8">
    <location>
        <begin position="102"/>
        <end position="122"/>
    </location>
</feature>
<protein>
    <submittedName>
        <fullName evidence="9">Uncharacterized protein</fullName>
    </submittedName>
</protein>
<evidence type="ECO:0000313" key="9">
    <source>
        <dbReference type="EMBL" id="KXZ45527.1"/>
    </source>
</evidence>
<feature type="region of interest" description="Disordered" evidence="7">
    <location>
        <begin position="317"/>
        <end position="340"/>
    </location>
</feature>
<dbReference type="InterPro" id="IPR004776">
    <property type="entry name" value="Mem_transp_PIN-like"/>
</dbReference>
<dbReference type="GO" id="GO:0016020">
    <property type="term" value="C:membrane"/>
    <property type="evidence" value="ECO:0007669"/>
    <property type="project" value="UniProtKB-SubCell"/>
</dbReference>
<feature type="transmembrane region" description="Helical" evidence="8">
    <location>
        <begin position="790"/>
        <end position="811"/>
    </location>
</feature>
<feature type="region of interest" description="Disordered" evidence="7">
    <location>
        <begin position="614"/>
        <end position="635"/>
    </location>
</feature>
<evidence type="ECO:0000256" key="5">
    <source>
        <dbReference type="ARBA" id="ARBA00022989"/>
    </source>
</evidence>
<evidence type="ECO:0000313" key="10">
    <source>
        <dbReference type="Proteomes" id="UP000075714"/>
    </source>
</evidence>
<comment type="similarity">
    <text evidence="2">Belongs to the auxin efflux carrier (TC 2.A.69.1) family.</text>
</comment>
<feature type="region of interest" description="Disordered" evidence="7">
    <location>
        <begin position="374"/>
        <end position="417"/>
    </location>
</feature>
<dbReference type="OrthoDB" id="544049at2759"/>
<dbReference type="AlphaFoldDB" id="A0A150G6Q2"/>
<gene>
    <name evidence="9" type="ORF">GPECTOR_53g113</name>
</gene>
<dbReference type="InterPro" id="IPR051107">
    <property type="entry name" value="Auxin_Efflux_Carrier"/>
</dbReference>
<evidence type="ECO:0000256" key="1">
    <source>
        <dbReference type="ARBA" id="ARBA00004141"/>
    </source>
</evidence>
<evidence type="ECO:0000256" key="3">
    <source>
        <dbReference type="ARBA" id="ARBA00022448"/>
    </source>
</evidence>
<feature type="transmembrane region" description="Helical" evidence="8">
    <location>
        <begin position="128"/>
        <end position="151"/>
    </location>
</feature>
<feature type="transmembrane region" description="Helical" evidence="8">
    <location>
        <begin position="750"/>
        <end position="770"/>
    </location>
</feature>
<dbReference type="EMBL" id="LSYV01000054">
    <property type="protein sequence ID" value="KXZ45527.1"/>
    <property type="molecule type" value="Genomic_DNA"/>
</dbReference>
<keyword evidence="10" id="KW-1185">Reference proteome</keyword>
<feature type="transmembrane region" description="Helical" evidence="8">
    <location>
        <begin position="70"/>
        <end position="90"/>
    </location>
</feature>
<feature type="transmembrane region" description="Helical" evidence="8">
    <location>
        <begin position="39"/>
        <end position="58"/>
    </location>
</feature>
<feature type="transmembrane region" description="Helical" evidence="8">
    <location>
        <begin position="6"/>
        <end position="27"/>
    </location>
</feature>
<sequence length="894" mass="92388">MWVYQAVTNVGIQVLLLMALGWAFSRFKLLDQAKFLPQSNFIVLMLALPAFNLYLMGIKLDLQNPEPWKSLAAFLLWVGSTQAAVLIYTWRCCGGDAGEAAVINMVLLMDNYGITGLLALNATLGTKWGTLSLLMAMGFFLTIFPFSLTAFEWEKWAVEKHLELTAANAAIDIEAATAVAAEAEAAEVGDGADGGDGGGGGGAVAMADGRPPPTAAAVEAQKAAALAAEAEAEMLFGSSLDSPSPRSPGHRPNAICNDENGLELSMYSMMQRGDVALTPASPRGAALTGPSEADAAAAAVVAHGLATGAVHGPDGAAVASPAGAGPGPGGSGGGNGNGNGSSFPHQNRYCWWSNEEYRPRVPLLGPGQLASCAEEAAAAPPPPPAAAECWDPLSFPPPPTQQLLKQQQLLRQQQQQQLHEPSLAAQLEQQGRAAALPSFSTFAARSTSEPPSPKEADVPTPTSTPAAAAASGPPSPTRIYAASATAADGHGYGGGMASAPSAPAPALASFESAASAGPAAAAAAVAAAAQGRLHARSVPVQGLPAQQQQYHEYRAEEAGQQQQRLRRGTAPAYALAGGVTAAGHSRSEAVDMALLELASGLSFDRQASAAVRAGARSAARRRRGRRSKSEAGSSPLLDFAAPDSAFRRLTTAAAAGLDAAAAVDASAASAAAASDKRLVREATAEALRRHGGLGGALRAFAGEHPQLWHILSTLSKNPMIWTMFLAMAVSVSGLRVFLDPASPRYRPEVGWVAGMLGWVNGLVVPMSIFANGAWMHGKRWLPKGEGVKMLVLLTIKLGLLPLFMTGCALLVRLDSQHVASLTLLTLCPAAATSFVLAVQYGRGVELVSLTNILGNLLLTPLIIMWLKVGTTDQEGGWGGILTALGIAYRLHDDA</sequence>
<evidence type="ECO:0000256" key="4">
    <source>
        <dbReference type="ARBA" id="ARBA00022692"/>
    </source>
</evidence>
<feature type="compositionally biased region" description="Low complexity" evidence="7">
    <location>
        <begin position="459"/>
        <end position="472"/>
    </location>
</feature>
<evidence type="ECO:0000256" key="8">
    <source>
        <dbReference type="SAM" id="Phobius"/>
    </source>
</evidence>
<organism evidence="9 10">
    <name type="scientific">Gonium pectorale</name>
    <name type="common">Green alga</name>
    <dbReference type="NCBI Taxonomy" id="33097"/>
    <lineage>
        <taxon>Eukaryota</taxon>
        <taxon>Viridiplantae</taxon>
        <taxon>Chlorophyta</taxon>
        <taxon>core chlorophytes</taxon>
        <taxon>Chlorophyceae</taxon>
        <taxon>CS clade</taxon>
        <taxon>Chlamydomonadales</taxon>
        <taxon>Volvocaceae</taxon>
        <taxon>Gonium</taxon>
    </lineage>
</organism>
<feature type="region of interest" description="Disordered" evidence="7">
    <location>
        <begin position="442"/>
        <end position="479"/>
    </location>
</feature>
<reference evidence="10" key="1">
    <citation type="journal article" date="2016" name="Nat. Commun.">
        <title>The Gonium pectorale genome demonstrates co-option of cell cycle regulation during the evolution of multicellularity.</title>
        <authorList>
            <person name="Hanschen E.R."/>
            <person name="Marriage T.N."/>
            <person name="Ferris P.J."/>
            <person name="Hamaji T."/>
            <person name="Toyoda A."/>
            <person name="Fujiyama A."/>
            <person name="Neme R."/>
            <person name="Noguchi H."/>
            <person name="Minakuchi Y."/>
            <person name="Suzuki M."/>
            <person name="Kawai-Toyooka H."/>
            <person name="Smith D.R."/>
            <person name="Sparks H."/>
            <person name="Anderson J."/>
            <person name="Bakaric R."/>
            <person name="Luria V."/>
            <person name="Karger A."/>
            <person name="Kirschner M.W."/>
            <person name="Durand P.M."/>
            <person name="Michod R.E."/>
            <person name="Nozaki H."/>
            <person name="Olson B.J."/>
        </authorList>
    </citation>
    <scope>NUCLEOTIDE SEQUENCE [LARGE SCALE GENOMIC DNA]</scope>
    <source>
        <strain evidence="10">NIES-2863</strain>
    </source>
</reference>
<dbReference type="Proteomes" id="UP000075714">
    <property type="component" value="Unassembled WGS sequence"/>
</dbReference>
<evidence type="ECO:0000256" key="2">
    <source>
        <dbReference type="ARBA" id="ARBA00009177"/>
    </source>
</evidence>
<feature type="compositionally biased region" description="Gly residues" evidence="7">
    <location>
        <begin position="324"/>
        <end position="339"/>
    </location>
</feature>
<dbReference type="GO" id="GO:0055085">
    <property type="term" value="P:transmembrane transport"/>
    <property type="evidence" value="ECO:0007669"/>
    <property type="project" value="InterPro"/>
</dbReference>
<evidence type="ECO:0000256" key="7">
    <source>
        <dbReference type="SAM" id="MobiDB-lite"/>
    </source>
</evidence>
<keyword evidence="3" id="KW-0813">Transport</keyword>
<feature type="transmembrane region" description="Helical" evidence="8">
    <location>
        <begin position="817"/>
        <end position="839"/>
    </location>
</feature>
<dbReference type="PANTHER" id="PTHR31752">
    <property type="entry name" value="AUXIN EFFLUX CARRIER COMPONENT 1B-RELATED"/>
    <property type="match status" value="1"/>
</dbReference>
<keyword evidence="5 8" id="KW-1133">Transmembrane helix</keyword>
<accession>A0A150G6Q2</accession>